<protein>
    <submittedName>
        <fullName evidence="1">Uncharacterized protein</fullName>
    </submittedName>
</protein>
<comment type="caution">
    <text evidence="1">The sequence shown here is derived from an EMBL/GenBank/DDBJ whole genome shotgun (WGS) entry which is preliminary data.</text>
</comment>
<proteinExistence type="predicted"/>
<reference evidence="1 2" key="1">
    <citation type="journal article" date="2022" name="Plant J.">
        <title>Chromosome-level genome of Camellia lanceoleosa provides a valuable resource for understanding genome evolution and self-incompatibility.</title>
        <authorList>
            <person name="Gong W."/>
            <person name="Xiao S."/>
            <person name="Wang L."/>
            <person name="Liao Z."/>
            <person name="Chang Y."/>
            <person name="Mo W."/>
            <person name="Hu G."/>
            <person name="Li W."/>
            <person name="Zhao G."/>
            <person name="Zhu H."/>
            <person name="Hu X."/>
            <person name="Ji K."/>
            <person name="Xiang X."/>
            <person name="Song Q."/>
            <person name="Yuan D."/>
            <person name="Jin S."/>
            <person name="Zhang L."/>
        </authorList>
    </citation>
    <scope>NUCLEOTIDE SEQUENCE [LARGE SCALE GENOMIC DNA]</scope>
    <source>
        <strain evidence="1">SQ_2022a</strain>
    </source>
</reference>
<evidence type="ECO:0000313" key="1">
    <source>
        <dbReference type="EMBL" id="KAI7989456.1"/>
    </source>
</evidence>
<dbReference type="EMBL" id="CM045771">
    <property type="protein sequence ID" value="KAI7989456.1"/>
    <property type="molecule type" value="Genomic_DNA"/>
</dbReference>
<accession>A0ACC0FKY8</accession>
<keyword evidence="2" id="KW-1185">Reference proteome</keyword>
<name>A0ACC0FKY8_9ERIC</name>
<sequence length="119" mass="13292">MAGSVVARNSNLKRLEVGDGVEGSNSRKEKEKEQKMANSKQHPLLQMIYATVIVGIILSSFYVFSAVYSSSPHSTTTSPSTFTSTWWLLDFLFVCLSLSLFTVSIHTDVILGVIWFWLL</sequence>
<organism evidence="1 2">
    <name type="scientific">Camellia lanceoleosa</name>
    <dbReference type="NCBI Taxonomy" id="1840588"/>
    <lineage>
        <taxon>Eukaryota</taxon>
        <taxon>Viridiplantae</taxon>
        <taxon>Streptophyta</taxon>
        <taxon>Embryophyta</taxon>
        <taxon>Tracheophyta</taxon>
        <taxon>Spermatophyta</taxon>
        <taxon>Magnoliopsida</taxon>
        <taxon>eudicotyledons</taxon>
        <taxon>Gunneridae</taxon>
        <taxon>Pentapetalae</taxon>
        <taxon>asterids</taxon>
        <taxon>Ericales</taxon>
        <taxon>Theaceae</taxon>
        <taxon>Camellia</taxon>
    </lineage>
</organism>
<gene>
    <name evidence="1" type="ORF">LOK49_LG13G02133</name>
</gene>
<evidence type="ECO:0000313" key="2">
    <source>
        <dbReference type="Proteomes" id="UP001060215"/>
    </source>
</evidence>
<dbReference type="Proteomes" id="UP001060215">
    <property type="component" value="Chromosome 14"/>
</dbReference>